<feature type="transmembrane region" description="Helical" evidence="7">
    <location>
        <begin position="40"/>
        <end position="61"/>
    </location>
</feature>
<dbReference type="PANTHER" id="PTHR30250:SF11">
    <property type="entry name" value="O-ANTIGEN TRANSPORTER-RELATED"/>
    <property type="match status" value="1"/>
</dbReference>
<feature type="transmembrane region" description="Helical" evidence="7">
    <location>
        <begin position="354"/>
        <end position="375"/>
    </location>
</feature>
<evidence type="ECO:0000256" key="3">
    <source>
        <dbReference type="ARBA" id="ARBA00022692"/>
    </source>
</evidence>
<name>A0AAJ1SGH7_9MYCO</name>
<dbReference type="PANTHER" id="PTHR30250">
    <property type="entry name" value="PST FAMILY PREDICTED COLANIC ACID TRANSPORTER"/>
    <property type="match status" value="1"/>
</dbReference>
<feature type="transmembrane region" description="Helical" evidence="7">
    <location>
        <begin position="112"/>
        <end position="131"/>
    </location>
</feature>
<evidence type="ECO:0000256" key="1">
    <source>
        <dbReference type="ARBA" id="ARBA00004651"/>
    </source>
</evidence>
<accession>A0AAJ1SGH7</accession>
<keyword evidence="5 7" id="KW-0472">Membrane</keyword>
<keyword evidence="2" id="KW-1003">Cell membrane</keyword>
<dbReference type="InterPro" id="IPR050833">
    <property type="entry name" value="Poly_Biosynth_Transport"/>
</dbReference>
<feature type="transmembrane region" description="Helical" evidence="7">
    <location>
        <begin position="465"/>
        <end position="487"/>
    </location>
</feature>
<dbReference type="CDD" id="cd13128">
    <property type="entry name" value="MATE_Wzx_like"/>
    <property type="match status" value="1"/>
</dbReference>
<organism evidence="8 9">
    <name type="scientific">Mycobacterium paragordonae</name>
    <dbReference type="NCBI Taxonomy" id="1389713"/>
    <lineage>
        <taxon>Bacteria</taxon>
        <taxon>Bacillati</taxon>
        <taxon>Actinomycetota</taxon>
        <taxon>Actinomycetes</taxon>
        <taxon>Mycobacteriales</taxon>
        <taxon>Mycobacteriaceae</taxon>
        <taxon>Mycobacterium</taxon>
    </lineage>
</organism>
<evidence type="ECO:0000313" key="8">
    <source>
        <dbReference type="EMBL" id="MDP7739029.1"/>
    </source>
</evidence>
<feature type="region of interest" description="Disordered" evidence="6">
    <location>
        <begin position="1"/>
        <end position="26"/>
    </location>
</feature>
<feature type="compositionally biased region" description="Low complexity" evidence="6">
    <location>
        <begin position="8"/>
        <end position="25"/>
    </location>
</feature>
<feature type="transmembrane region" description="Helical" evidence="7">
    <location>
        <begin position="321"/>
        <end position="342"/>
    </location>
</feature>
<feature type="transmembrane region" description="Helical" evidence="7">
    <location>
        <begin position="407"/>
        <end position="429"/>
    </location>
</feature>
<reference evidence="8" key="1">
    <citation type="submission" date="2023-06" db="EMBL/GenBank/DDBJ databases">
        <title>Identification of two novel mycobacterium reveal diversities and complexities of Mycobacterium gordonae clade.</title>
        <authorList>
            <person name="Matsumoto Y."/>
            <person name="Nakamura S."/>
            <person name="Motooka D."/>
            <person name="Fukushima K."/>
        </authorList>
    </citation>
    <scope>NUCLEOTIDE SEQUENCE</scope>
    <source>
        <strain evidence="8">TY812</strain>
    </source>
</reference>
<dbReference type="GO" id="GO:0005886">
    <property type="term" value="C:plasma membrane"/>
    <property type="evidence" value="ECO:0007669"/>
    <property type="project" value="UniProtKB-SubCell"/>
</dbReference>
<feature type="transmembrane region" description="Helical" evidence="7">
    <location>
        <begin position="441"/>
        <end position="459"/>
    </location>
</feature>
<keyword evidence="4 7" id="KW-1133">Transmembrane helix</keyword>
<comment type="subcellular location">
    <subcellularLocation>
        <location evidence="1">Cell membrane</location>
        <topology evidence="1">Multi-pass membrane protein</topology>
    </subcellularLocation>
</comment>
<protein>
    <submittedName>
        <fullName evidence="8">Flippase</fullName>
    </submittedName>
</protein>
<dbReference type="AlphaFoldDB" id="A0AAJ1SGH7"/>
<sequence length="500" mass="52946">MKGDTVIEPPAHESTAAPEESAAAPDVPPSRIAHAFSVQLVCRVLGMLASVVSVSMTARYLGPGRYGQLMVAVAFIGMWTAATDLGINTVIVRRVTAGRGALERLVRVNSGLSLMYCVPLAVSAAVTGWLVYRDADVRVMLVVLSGQLLLLTVRTRFEPVFLSTVRFAAVAVSDVAGRIGTLAMVSWLVATQANIIWFAVAQLIPPLVQLAIQGTAAARHVSLRPVFSTRESIDLLRESLPLMGVALVGILYWRADGVILSLLNSHAEVGVYGLAYTIAFNTEALSIFFQKSTLSTATGLYSRDVGAYVAFLRRSVELMSFLAFPVAVVGTLLAGPLIKLFGDAEFVSRGAPTLALLLIAASLRFVTGTLGQGLFACHEQRFFFRLSVGALAANVALNLLLDGRFGAVGAGVSLVCTELIGLTFASWRLGSHCGYRTPMSFLVRLLIPTSASAVVALLLSGENVVFALAAAAATYLAVNVVAGPVNWSTLTSLFQKKVTA</sequence>
<feature type="transmembrane region" description="Helical" evidence="7">
    <location>
        <begin position="382"/>
        <end position="401"/>
    </location>
</feature>
<dbReference type="RefSeq" id="WP_306255781.1">
    <property type="nucleotide sequence ID" value="NZ_JAUFSA010000003.1"/>
</dbReference>
<dbReference type="EMBL" id="JAUFSA010000003">
    <property type="protein sequence ID" value="MDP7739029.1"/>
    <property type="molecule type" value="Genomic_DNA"/>
</dbReference>
<proteinExistence type="predicted"/>
<keyword evidence="3 7" id="KW-0812">Transmembrane</keyword>
<evidence type="ECO:0000256" key="6">
    <source>
        <dbReference type="SAM" id="MobiDB-lite"/>
    </source>
</evidence>
<feature type="transmembrane region" description="Helical" evidence="7">
    <location>
        <begin position="67"/>
        <end position="91"/>
    </location>
</feature>
<dbReference type="Pfam" id="PF01943">
    <property type="entry name" value="Polysacc_synt"/>
    <property type="match status" value="1"/>
</dbReference>
<dbReference type="Proteomes" id="UP001229081">
    <property type="component" value="Unassembled WGS sequence"/>
</dbReference>
<dbReference type="InterPro" id="IPR002797">
    <property type="entry name" value="Polysacc_synth"/>
</dbReference>
<evidence type="ECO:0000256" key="4">
    <source>
        <dbReference type="ARBA" id="ARBA00022989"/>
    </source>
</evidence>
<evidence type="ECO:0000256" key="5">
    <source>
        <dbReference type="ARBA" id="ARBA00023136"/>
    </source>
</evidence>
<evidence type="ECO:0000256" key="7">
    <source>
        <dbReference type="SAM" id="Phobius"/>
    </source>
</evidence>
<evidence type="ECO:0000256" key="2">
    <source>
        <dbReference type="ARBA" id="ARBA00022475"/>
    </source>
</evidence>
<comment type="caution">
    <text evidence="8">The sequence shown here is derived from an EMBL/GenBank/DDBJ whole genome shotgun (WGS) entry which is preliminary data.</text>
</comment>
<gene>
    <name evidence="8" type="ORF">QXL92_30310</name>
</gene>
<evidence type="ECO:0000313" key="9">
    <source>
        <dbReference type="Proteomes" id="UP001229081"/>
    </source>
</evidence>